<dbReference type="SMART" id="SM00440">
    <property type="entry name" value="ZnF_C2C2"/>
    <property type="match status" value="1"/>
</dbReference>
<sequence length="188" mass="22428">MSTDINHRLTTSKIFSDLIIEQTKKLPKKKKIKVSQIEDFATDIEKGIYNKTVEFAEKNNIQKKWDNNIFLDMYKQFAISIYSNLYMDSYIKNIRLFDRLIDGEFKGYELVSMEPQNTFPEHWKPYIDDKSKRDRELYEINKALSTDAYKCSKCHKRECSYYQLQTRSADEPMTTFVTCLNCGKRWNC</sequence>
<accession>A0A6C0JBX3</accession>
<dbReference type="Pfam" id="PF07500">
    <property type="entry name" value="TFIIS_M"/>
    <property type="match status" value="1"/>
</dbReference>
<dbReference type="PANTHER" id="PTHR11477">
    <property type="entry name" value="TRANSCRIPTION FACTOR S-II ZINC FINGER DOMAIN-CONTAINING PROTEIN"/>
    <property type="match status" value="1"/>
</dbReference>
<evidence type="ECO:0000256" key="2">
    <source>
        <dbReference type="ARBA" id="ARBA00022771"/>
    </source>
</evidence>
<protein>
    <recommendedName>
        <fullName evidence="4">TFIIS-type domain-containing protein</fullName>
    </recommendedName>
</protein>
<dbReference type="PROSITE" id="PS00466">
    <property type="entry name" value="ZF_TFIIS_1"/>
    <property type="match status" value="1"/>
</dbReference>
<dbReference type="GO" id="GO:0005634">
    <property type="term" value="C:nucleus"/>
    <property type="evidence" value="ECO:0007669"/>
    <property type="project" value="TreeGrafter"/>
</dbReference>
<dbReference type="EMBL" id="MN740374">
    <property type="protein sequence ID" value="QHU03315.1"/>
    <property type="molecule type" value="Genomic_DNA"/>
</dbReference>
<feature type="domain" description="TFIIS-type" evidence="4">
    <location>
        <begin position="147"/>
        <end position="187"/>
    </location>
</feature>
<keyword evidence="3" id="KW-0862">Zinc</keyword>
<dbReference type="Pfam" id="PF01096">
    <property type="entry name" value="Zn_ribbon_TFIIS"/>
    <property type="match status" value="1"/>
</dbReference>
<dbReference type="PANTHER" id="PTHR11477:SF0">
    <property type="entry name" value="IP08861P-RELATED"/>
    <property type="match status" value="1"/>
</dbReference>
<evidence type="ECO:0000256" key="3">
    <source>
        <dbReference type="ARBA" id="ARBA00022833"/>
    </source>
</evidence>
<organism evidence="5">
    <name type="scientific">viral metagenome</name>
    <dbReference type="NCBI Taxonomy" id="1070528"/>
    <lineage>
        <taxon>unclassified sequences</taxon>
        <taxon>metagenomes</taxon>
        <taxon>organismal metagenomes</taxon>
    </lineage>
</organism>
<name>A0A6C0JBX3_9ZZZZ</name>
<dbReference type="GO" id="GO:0008270">
    <property type="term" value="F:zinc ion binding"/>
    <property type="evidence" value="ECO:0007669"/>
    <property type="project" value="UniProtKB-KW"/>
</dbReference>
<reference evidence="5" key="1">
    <citation type="journal article" date="2020" name="Nature">
        <title>Giant virus diversity and host interactions through global metagenomics.</title>
        <authorList>
            <person name="Schulz F."/>
            <person name="Roux S."/>
            <person name="Paez-Espino D."/>
            <person name="Jungbluth S."/>
            <person name="Walsh D.A."/>
            <person name="Denef V.J."/>
            <person name="McMahon K.D."/>
            <person name="Konstantinidis K.T."/>
            <person name="Eloe-Fadrosh E.A."/>
            <person name="Kyrpides N.C."/>
            <person name="Woyke T."/>
        </authorList>
    </citation>
    <scope>NUCLEOTIDE SEQUENCE</scope>
    <source>
        <strain evidence="5">GVMAG-M-3300026093-6</strain>
    </source>
</reference>
<dbReference type="InterPro" id="IPR003618">
    <property type="entry name" value="TFIIS_cen_dom"/>
</dbReference>
<keyword evidence="1" id="KW-0479">Metal-binding</keyword>
<dbReference type="Gene3D" id="1.10.472.30">
    <property type="entry name" value="Transcription elongation factor S-II, central domain"/>
    <property type="match status" value="1"/>
</dbReference>
<dbReference type="Gene3D" id="2.20.25.10">
    <property type="match status" value="1"/>
</dbReference>
<dbReference type="PROSITE" id="PS51133">
    <property type="entry name" value="ZF_TFIIS_2"/>
    <property type="match status" value="1"/>
</dbReference>
<dbReference type="SUPFAM" id="SSF57783">
    <property type="entry name" value="Zinc beta-ribbon"/>
    <property type="match status" value="1"/>
</dbReference>
<dbReference type="GO" id="GO:0006351">
    <property type="term" value="P:DNA-templated transcription"/>
    <property type="evidence" value="ECO:0007669"/>
    <property type="project" value="InterPro"/>
</dbReference>
<dbReference type="AlphaFoldDB" id="A0A6C0JBX3"/>
<dbReference type="InterPro" id="IPR036575">
    <property type="entry name" value="TFIIS_cen_dom_sf"/>
</dbReference>
<evidence type="ECO:0000313" key="5">
    <source>
        <dbReference type="EMBL" id="QHU03315.1"/>
    </source>
</evidence>
<dbReference type="CDD" id="cd13749">
    <property type="entry name" value="Zn-ribbon_TFIIS"/>
    <property type="match status" value="1"/>
</dbReference>
<dbReference type="GO" id="GO:0003676">
    <property type="term" value="F:nucleic acid binding"/>
    <property type="evidence" value="ECO:0007669"/>
    <property type="project" value="InterPro"/>
</dbReference>
<keyword evidence="2" id="KW-0863">Zinc-finger</keyword>
<dbReference type="InterPro" id="IPR001222">
    <property type="entry name" value="Znf_TFIIS"/>
</dbReference>
<evidence type="ECO:0000259" key="4">
    <source>
        <dbReference type="PROSITE" id="PS51133"/>
    </source>
</evidence>
<evidence type="ECO:0000256" key="1">
    <source>
        <dbReference type="ARBA" id="ARBA00022723"/>
    </source>
</evidence>
<proteinExistence type="predicted"/>